<evidence type="ECO:0000313" key="4">
    <source>
        <dbReference type="Proteomes" id="UP000033483"/>
    </source>
</evidence>
<dbReference type="PROSITE" id="PS50172">
    <property type="entry name" value="BRCT"/>
    <property type="match status" value="1"/>
</dbReference>
<organism evidence="3 4">
    <name type="scientific">Thielaviopsis punctulata</name>
    <dbReference type="NCBI Taxonomy" id="72032"/>
    <lineage>
        <taxon>Eukaryota</taxon>
        <taxon>Fungi</taxon>
        <taxon>Dikarya</taxon>
        <taxon>Ascomycota</taxon>
        <taxon>Pezizomycotina</taxon>
        <taxon>Sordariomycetes</taxon>
        <taxon>Hypocreomycetidae</taxon>
        <taxon>Microascales</taxon>
        <taxon>Ceratocystidaceae</taxon>
        <taxon>Thielaviopsis</taxon>
    </lineage>
</organism>
<feature type="domain" description="BRCT" evidence="2">
    <location>
        <begin position="139"/>
        <end position="245"/>
    </location>
</feature>
<reference evidence="3 4" key="1">
    <citation type="submission" date="2015-03" db="EMBL/GenBank/DDBJ databases">
        <authorList>
            <person name="Radwan O."/>
            <person name="Al-Naeli F.A."/>
            <person name="Rendon G.A."/>
            <person name="Fields C."/>
        </authorList>
    </citation>
    <scope>NUCLEOTIDE SEQUENCE [LARGE SCALE GENOMIC DNA]</scope>
    <source>
        <strain evidence="3">CR-DP1</strain>
    </source>
</reference>
<dbReference type="InterPro" id="IPR001357">
    <property type="entry name" value="BRCT_dom"/>
</dbReference>
<evidence type="ECO:0000256" key="1">
    <source>
        <dbReference type="SAM" id="MobiDB-lite"/>
    </source>
</evidence>
<dbReference type="Proteomes" id="UP000033483">
    <property type="component" value="Unassembled WGS sequence"/>
</dbReference>
<dbReference type="AlphaFoldDB" id="A0A0F4Z9K6"/>
<comment type="caution">
    <text evidence="3">The sequence shown here is derived from an EMBL/GenBank/DDBJ whole genome shotgun (WGS) entry which is preliminary data.</text>
</comment>
<evidence type="ECO:0000313" key="3">
    <source>
        <dbReference type="EMBL" id="KKA26583.1"/>
    </source>
</evidence>
<feature type="region of interest" description="Disordered" evidence="1">
    <location>
        <begin position="109"/>
        <end position="139"/>
    </location>
</feature>
<gene>
    <name evidence="3" type="ORF">TD95_003964</name>
</gene>
<dbReference type="EMBL" id="LAEV01002083">
    <property type="protein sequence ID" value="KKA26583.1"/>
    <property type="molecule type" value="Genomic_DNA"/>
</dbReference>
<keyword evidence="4" id="KW-1185">Reference proteome</keyword>
<dbReference type="SMART" id="SM00292">
    <property type="entry name" value="BRCT"/>
    <property type="match status" value="1"/>
</dbReference>
<dbReference type="OrthoDB" id="427711at2759"/>
<sequence>MPEQKPKRSINTIARAGVHQSLSVDVWNSSATGDQISDTAPGTRWRESRNLKLRSQFKSGKDGGARMFDTYGQGALDYNERLNMVVLKEAQLRSRTTVVDMLIKPGAMTSIGKTETSQTRRKETSSRSEPSFPLPKTSKNQGMFDGVVVYINGSTLPLISDHKLKQMLSENGALVSLHLARRKVTHVILGRTAAVGRGAGGGLAGSKIDREIHCTGGRSVRYVSVDWVLDSLKAGKRLPEAQFSGVKVAQKQQKSVYGMFKQSN</sequence>
<proteinExistence type="predicted"/>
<dbReference type="Gene3D" id="3.40.50.10190">
    <property type="entry name" value="BRCT domain"/>
    <property type="match status" value="1"/>
</dbReference>
<evidence type="ECO:0000259" key="2">
    <source>
        <dbReference type="PROSITE" id="PS50172"/>
    </source>
</evidence>
<name>A0A0F4Z9K6_9PEZI</name>
<protein>
    <recommendedName>
        <fullName evidence="2">BRCT domain-containing protein</fullName>
    </recommendedName>
</protein>
<dbReference type="InterPro" id="IPR036420">
    <property type="entry name" value="BRCT_dom_sf"/>
</dbReference>
<dbReference type="Pfam" id="PF00533">
    <property type="entry name" value="BRCT"/>
    <property type="match status" value="1"/>
</dbReference>
<accession>A0A0F4Z9K6</accession>
<dbReference type="SUPFAM" id="SSF52113">
    <property type="entry name" value="BRCT domain"/>
    <property type="match status" value="1"/>
</dbReference>